<reference evidence="2 3" key="1">
    <citation type="journal article" date="2019" name="Nat. Commun.">
        <title>A new type of DNA phosphorothioation-based antiviral system in archaea.</title>
        <authorList>
            <person name="Xiong L."/>
            <person name="Liu S."/>
            <person name="Chen S."/>
            <person name="Xiao Y."/>
            <person name="Zhu B."/>
            <person name="Gao Y."/>
            <person name="Zhang Y."/>
            <person name="Chen B."/>
            <person name="Luo J."/>
            <person name="Deng Z."/>
            <person name="Chen X."/>
            <person name="Wang L."/>
            <person name="Chen S."/>
        </authorList>
    </citation>
    <scope>NUCLEOTIDE SEQUENCE [LARGE SCALE GENOMIC DNA]</scope>
    <source>
        <strain evidence="2 3">CBA1105</strain>
    </source>
</reference>
<dbReference type="NCBIfam" id="TIGR01214">
    <property type="entry name" value="rmlD"/>
    <property type="match status" value="1"/>
</dbReference>
<sequence length="298" mass="32184">MQILVLGANGLLGSNVVDTALGRGWEVAGTFHSSRPSFDVPLEQLDLRDENAVKAVLDDYVPDVVCNCAAMTDVDACESSPGTARAINAEAPATIADHCATIDSEFVHVSTDYVFDGTGETPYSEADDPNPVQAYGSSKLAGEQCVLESTATTLVPRLSFVYGVHRADDELRGFPAWVQSRIGRDEPTPLFTDQWVTPSRAGQAAATILDLLETDFRDVVHVASSSCVTPYEFGREISRQTGRGEELLEAGSRADVDRAATRPAYSCLDVTRVEDLLDREQPTIESDLEAIAPWLSLD</sequence>
<dbReference type="OrthoDB" id="4907at2157"/>
<evidence type="ECO:0000313" key="2">
    <source>
        <dbReference type="EMBL" id="QCC51739.1"/>
    </source>
</evidence>
<accession>A0A4D6HCN0</accession>
<dbReference type="KEGG" id="hsn:DV733_11045"/>
<protein>
    <submittedName>
        <fullName evidence="2">dTDP-4-dehydrorhamnose reductase</fullName>
        <ecNumber evidence="2">1.1.1.133</ecNumber>
    </submittedName>
</protein>
<dbReference type="SUPFAM" id="SSF51735">
    <property type="entry name" value="NAD(P)-binding Rossmann-fold domains"/>
    <property type="match status" value="1"/>
</dbReference>
<dbReference type="InterPro" id="IPR005913">
    <property type="entry name" value="dTDP_dehydrorham_reduct"/>
</dbReference>
<evidence type="ECO:0000313" key="3">
    <source>
        <dbReference type="Proteomes" id="UP000296706"/>
    </source>
</evidence>
<dbReference type="AlphaFoldDB" id="A0A4D6HCN0"/>
<feature type="domain" description="RmlD-like substrate binding" evidence="1">
    <location>
        <begin position="1"/>
        <end position="291"/>
    </location>
</feature>
<dbReference type="CDD" id="cd05254">
    <property type="entry name" value="dTDP_HR_like_SDR_e"/>
    <property type="match status" value="1"/>
</dbReference>
<dbReference type="RefSeq" id="WP_049994647.1">
    <property type="nucleotide sequence ID" value="NZ_CP031310.1"/>
</dbReference>
<dbReference type="Gene3D" id="3.40.50.720">
    <property type="entry name" value="NAD(P)-binding Rossmann-like Domain"/>
    <property type="match status" value="1"/>
</dbReference>
<keyword evidence="2" id="KW-0560">Oxidoreductase</keyword>
<dbReference type="EMBL" id="CP031310">
    <property type="protein sequence ID" value="QCC51739.1"/>
    <property type="molecule type" value="Genomic_DNA"/>
</dbReference>
<dbReference type="STRING" id="1457250.GCA_000755225_00682"/>
<name>A0A4D6HCN0_9EURY</name>
<dbReference type="PANTHER" id="PTHR10491">
    <property type="entry name" value="DTDP-4-DEHYDRORHAMNOSE REDUCTASE"/>
    <property type="match status" value="1"/>
</dbReference>
<dbReference type="Proteomes" id="UP000296706">
    <property type="component" value="Chromosome"/>
</dbReference>
<organism evidence="2 3">
    <name type="scientific">Halapricum salinum</name>
    <dbReference type="NCBI Taxonomy" id="1457250"/>
    <lineage>
        <taxon>Archaea</taxon>
        <taxon>Methanobacteriati</taxon>
        <taxon>Methanobacteriota</taxon>
        <taxon>Stenosarchaea group</taxon>
        <taxon>Halobacteria</taxon>
        <taxon>Halobacteriales</taxon>
        <taxon>Haloarculaceae</taxon>
        <taxon>Halapricum</taxon>
    </lineage>
</organism>
<evidence type="ECO:0000259" key="1">
    <source>
        <dbReference type="Pfam" id="PF04321"/>
    </source>
</evidence>
<dbReference type="PANTHER" id="PTHR10491:SF4">
    <property type="entry name" value="METHIONINE ADENOSYLTRANSFERASE 2 SUBUNIT BETA"/>
    <property type="match status" value="1"/>
</dbReference>
<dbReference type="GO" id="GO:0008831">
    <property type="term" value="F:dTDP-4-dehydrorhamnose reductase activity"/>
    <property type="evidence" value="ECO:0007669"/>
    <property type="project" value="UniProtKB-EC"/>
</dbReference>
<dbReference type="InterPro" id="IPR029903">
    <property type="entry name" value="RmlD-like-bd"/>
</dbReference>
<dbReference type="Pfam" id="PF04321">
    <property type="entry name" value="RmlD_sub_bind"/>
    <property type="match status" value="1"/>
</dbReference>
<keyword evidence="3" id="KW-1185">Reference proteome</keyword>
<proteinExistence type="predicted"/>
<dbReference type="EC" id="1.1.1.133" evidence="2"/>
<dbReference type="GeneID" id="39848407"/>
<dbReference type="InterPro" id="IPR036291">
    <property type="entry name" value="NAD(P)-bd_dom_sf"/>
</dbReference>
<gene>
    <name evidence="2" type="primary">rfbD</name>
    <name evidence="2" type="ORF">DV733_11045</name>
</gene>